<evidence type="ECO:0000256" key="1">
    <source>
        <dbReference type="SAM" id="SignalP"/>
    </source>
</evidence>
<dbReference type="EMBL" id="PGEZ01000001">
    <property type="protein sequence ID" value="PJJ57581.1"/>
    <property type="molecule type" value="Genomic_DNA"/>
</dbReference>
<keyword evidence="4" id="KW-1185">Reference proteome</keyword>
<organism evidence="3 4">
    <name type="scientific">Mumia flava</name>
    <dbReference type="NCBI Taxonomy" id="1348852"/>
    <lineage>
        <taxon>Bacteria</taxon>
        <taxon>Bacillati</taxon>
        <taxon>Actinomycetota</taxon>
        <taxon>Actinomycetes</taxon>
        <taxon>Propionibacteriales</taxon>
        <taxon>Nocardioidaceae</taxon>
        <taxon>Mumia</taxon>
    </lineage>
</organism>
<keyword evidence="1" id="KW-0732">Signal</keyword>
<gene>
    <name evidence="3" type="ORF">CLV56_1816</name>
</gene>
<dbReference type="Gene3D" id="3.60.10.10">
    <property type="entry name" value="Endonuclease/exonuclease/phosphatase"/>
    <property type="match status" value="1"/>
</dbReference>
<feature type="signal peptide" evidence="1">
    <location>
        <begin position="1"/>
        <end position="32"/>
    </location>
</feature>
<proteinExistence type="predicted"/>
<dbReference type="PROSITE" id="PS51841">
    <property type="entry name" value="LTD"/>
    <property type="match status" value="1"/>
</dbReference>
<dbReference type="InterPro" id="IPR032109">
    <property type="entry name" value="Big_3_5"/>
</dbReference>
<feature type="chain" id="PRO_5014650596" description="LTD domain-containing protein" evidence="1">
    <location>
        <begin position="33"/>
        <end position="928"/>
    </location>
</feature>
<dbReference type="InterPro" id="IPR036691">
    <property type="entry name" value="Endo/exonu/phosph_ase_sf"/>
</dbReference>
<dbReference type="Pfam" id="PF16640">
    <property type="entry name" value="Big_3_5"/>
    <property type="match status" value="1"/>
</dbReference>
<dbReference type="PANTHER" id="PTHR42834:SF1">
    <property type="entry name" value="ENDONUCLEASE_EXONUCLEASE_PHOSPHATASE FAMILY PROTEIN (AFU_ORTHOLOGUE AFUA_3G09210)"/>
    <property type="match status" value="1"/>
</dbReference>
<evidence type="ECO:0000259" key="2">
    <source>
        <dbReference type="PROSITE" id="PS51841"/>
    </source>
</evidence>
<reference evidence="3 4" key="1">
    <citation type="submission" date="2017-11" db="EMBL/GenBank/DDBJ databases">
        <title>Genomic Encyclopedia of Archaeal and Bacterial Type Strains, Phase II (KMG-II): From Individual Species to Whole Genera.</title>
        <authorList>
            <person name="Goeker M."/>
        </authorList>
    </citation>
    <scope>NUCLEOTIDE SEQUENCE [LARGE SCALE GENOMIC DNA]</scope>
    <source>
        <strain evidence="3 4">DSM 27763</strain>
    </source>
</reference>
<dbReference type="GO" id="GO:0003824">
    <property type="term" value="F:catalytic activity"/>
    <property type="evidence" value="ECO:0007669"/>
    <property type="project" value="InterPro"/>
</dbReference>
<evidence type="ECO:0000313" key="4">
    <source>
        <dbReference type="Proteomes" id="UP000230842"/>
    </source>
</evidence>
<dbReference type="PANTHER" id="PTHR42834">
    <property type="entry name" value="ENDONUCLEASE/EXONUCLEASE/PHOSPHATASE FAMILY PROTEIN (AFU_ORTHOLOGUE AFUA_3G09210)"/>
    <property type="match status" value="1"/>
</dbReference>
<dbReference type="NCBIfam" id="NF033681">
    <property type="entry name" value="ExeM_NucH_DNase"/>
    <property type="match status" value="1"/>
</dbReference>
<accession>A0A2M9BI01</accession>
<dbReference type="Proteomes" id="UP000230842">
    <property type="component" value="Unassembled WGS sequence"/>
</dbReference>
<dbReference type="Pfam" id="PF03372">
    <property type="entry name" value="Exo_endo_phos"/>
    <property type="match status" value="1"/>
</dbReference>
<name>A0A2M9BI01_9ACTN</name>
<dbReference type="InterPro" id="IPR013783">
    <property type="entry name" value="Ig-like_fold"/>
</dbReference>
<evidence type="ECO:0000313" key="3">
    <source>
        <dbReference type="EMBL" id="PJJ57581.1"/>
    </source>
</evidence>
<dbReference type="AlphaFoldDB" id="A0A2M9BI01"/>
<dbReference type="InterPro" id="IPR006311">
    <property type="entry name" value="TAT_signal"/>
</dbReference>
<dbReference type="SUPFAM" id="SSF56219">
    <property type="entry name" value="DNase I-like"/>
    <property type="match status" value="1"/>
</dbReference>
<dbReference type="GO" id="GO:0005975">
    <property type="term" value="P:carbohydrate metabolic process"/>
    <property type="evidence" value="ECO:0007669"/>
    <property type="project" value="UniProtKB-ARBA"/>
</dbReference>
<dbReference type="InterPro" id="IPR005135">
    <property type="entry name" value="Endo/exonuclease/phosphatase"/>
</dbReference>
<dbReference type="InterPro" id="IPR047971">
    <property type="entry name" value="ExeM-like"/>
</dbReference>
<dbReference type="PROSITE" id="PS51318">
    <property type="entry name" value="TAT"/>
    <property type="match status" value="1"/>
</dbReference>
<sequence>MSHRPRRRTLALTTVAAALVGGVLGTSSPAAAEPADHLVINEVYVNGGSAGAAYTNKFVELYNPTAASIELDGLSVQYRSASSSNPPTSVVALTGDLPAGTHYLVGGGSNGANGSALPTPDVASNGFNVANGGGTVVLADTTSALDPLATGSVVDDDRVIDLVGWGSSQTYEGSAAPAPSATSDVRSLNRTGYADTDVNAADFTLSATGDITPVACGEACAGVVEPPETVTIAQIQGTGSASPLAGDTVITSGVVIATYPTGGLNGFYLQTAGSGGADDATEGASDGIFVFGGGAAAAVAPGDHVTVTGEVSEYFGLTQLTPGSASDVVVETEPAEAVKPTVIDGPVDAAGREALEGMLIDPEGSFTVTNNYATNTFGEIGLATGDEPLYVPTEVAAPGSDAQAVAAQNASRLFTLDDASSANWTAGGSDTPHPWLTGVDTIRVGAGAAFSDNVVLDYRFSLWRFQPLTPVTADGAKPVAFSGAARPASPPEVGGDITLGTFNVLNYFTTTGEEYEAATGLDCEFYPDREGNPTTVDECDGDAGPRGAWDDANLARQEAKIVAAINELDADVVSLEEIENSVKFGHDRDDALATLVDALNADAGAGTWAYVPSPDASGLPPLANQDVIRTAFIYQPASVEPVGGSTVLVGSPAYTNAREPLAQAFRPVSGTSSDEFVAIVNHFKSKGSGVDDGTGQGLANPDRVAQAEALVTFADEVAADAGTDKVFLTGDFNAYSQEDPIQVLLDAGYSDLQEDAGAEETYQFGGEIGSLDHVLASPAAAGDVTGIGVWSINAMEPIAYEYSRYNYNVTDFYSPGPYRSSDHDPALVGIDVADRTASDIRAVATPGVGRWISPLVIAKVTPKDATGTVDVLADGEVVGSAPVRRGATLIALDGSALPKGKSEVVVRYSGDDTYAPSETTVTVRVLGH</sequence>
<dbReference type="RefSeq" id="WP_170224776.1">
    <property type="nucleotide sequence ID" value="NZ_PGEZ01000001.1"/>
</dbReference>
<dbReference type="CDD" id="cd04486">
    <property type="entry name" value="YhcR_OBF_like"/>
    <property type="match status" value="1"/>
</dbReference>
<protein>
    <recommendedName>
        <fullName evidence="2">LTD domain-containing protein</fullName>
    </recommendedName>
</protein>
<comment type="caution">
    <text evidence="3">The sequence shown here is derived from an EMBL/GenBank/DDBJ whole genome shotgun (WGS) entry which is preliminary data.</text>
</comment>
<dbReference type="InterPro" id="IPR001322">
    <property type="entry name" value="Lamin_tail_dom"/>
</dbReference>
<dbReference type="Pfam" id="PF00932">
    <property type="entry name" value="LTD"/>
    <property type="match status" value="1"/>
</dbReference>
<dbReference type="Gene3D" id="2.60.40.10">
    <property type="entry name" value="Immunoglobulins"/>
    <property type="match status" value="1"/>
</dbReference>
<feature type="domain" description="LTD" evidence="2">
    <location>
        <begin position="26"/>
        <end position="167"/>
    </location>
</feature>
<dbReference type="CDD" id="cd10283">
    <property type="entry name" value="MnuA_DNase1-like"/>
    <property type="match status" value="1"/>
</dbReference>